<reference evidence="6 7" key="1">
    <citation type="submission" date="2023-12" db="EMBL/GenBank/DDBJ databases">
        <title>A high-quality genome assembly for Dillenia turbinata (Dilleniales).</title>
        <authorList>
            <person name="Chanderbali A."/>
        </authorList>
    </citation>
    <scope>NUCLEOTIDE SEQUENCE [LARGE SCALE GENOMIC DNA]</scope>
    <source>
        <strain evidence="6">LSX21</strain>
        <tissue evidence="6">Leaf</tissue>
    </source>
</reference>
<organism evidence="6 7">
    <name type="scientific">Dillenia turbinata</name>
    <dbReference type="NCBI Taxonomy" id="194707"/>
    <lineage>
        <taxon>Eukaryota</taxon>
        <taxon>Viridiplantae</taxon>
        <taxon>Streptophyta</taxon>
        <taxon>Embryophyta</taxon>
        <taxon>Tracheophyta</taxon>
        <taxon>Spermatophyta</taxon>
        <taxon>Magnoliopsida</taxon>
        <taxon>eudicotyledons</taxon>
        <taxon>Gunneridae</taxon>
        <taxon>Pentapetalae</taxon>
        <taxon>Dilleniales</taxon>
        <taxon>Dilleniaceae</taxon>
        <taxon>Dillenia</taxon>
    </lineage>
</organism>
<evidence type="ECO:0000256" key="3">
    <source>
        <dbReference type="ARBA" id="ARBA00023295"/>
    </source>
</evidence>
<accession>A0AAN8V2J0</accession>
<evidence type="ECO:0000313" key="7">
    <source>
        <dbReference type="Proteomes" id="UP001370490"/>
    </source>
</evidence>
<dbReference type="InterPro" id="IPR013785">
    <property type="entry name" value="Aldolase_TIM"/>
</dbReference>
<dbReference type="GO" id="GO:0009505">
    <property type="term" value="C:plant-type cell wall"/>
    <property type="evidence" value="ECO:0007669"/>
    <property type="project" value="TreeGrafter"/>
</dbReference>
<dbReference type="GO" id="GO:0005975">
    <property type="term" value="P:carbohydrate metabolic process"/>
    <property type="evidence" value="ECO:0007669"/>
    <property type="project" value="InterPro"/>
</dbReference>
<dbReference type="GO" id="GO:0004557">
    <property type="term" value="F:alpha-galactosidase activity"/>
    <property type="evidence" value="ECO:0007669"/>
    <property type="project" value="UniProtKB-EC"/>
</dbReference>
<evidence type="ECO:0000313" key="6">
    <source>
        <dbReference type="EMBL" id="KAK6921517.1"/>
    </source>
</evidence>
<dbReference type="Gene3D" id="3.20.20.70">
    <property type="entry name" value="Aldolase class I"/>
    <property type="match status" value="1"/>
</dbReference>
<dbReference type="SUPFAM" id="SSF51445">
    <property type="entry name" value="(Trans)glycosidases"/>
    <property type="match status" value="1"/>
</dbReference>
<dbReference type="Pfam" id="PF16499">
    <property type="entry name" value="Melibiase_2"/>
    <property type="match status" value="1"/>
</dbReference>
<evidence type="ECO:0000256" key="1">
    <source>
        <dbReference type="ARBA" id="ARBA00009743"/>
    </source>
</evidence>
<evidence type="ECO:0000256" key="2">
    <source>
        <dbReference type="ARBA" id="ARBA00022801"/>
    </source>
</evidence>
<name>A0AAN8V2J0_9MAGN</name>
<dbReference type="Proteomes" id="UP001370490">
    <property type="component" value="Unassembled WGS sequence"/>
</dbReference>
<keyword evidence="7" id="KW-1185">Reference proteome</keyword>
<dbReference type="AlphaFoldDB" id="A0AAN8V2J0"/>
<proteinExistence type="inferred from homology"/>
<keyword evidence="3 4" id="KW-0326">Glycosidase</keyword>
<feature type="chain" id="PRO_5042895990" description="Alpha-galactosidase" evidence="5">
    <location>
        <begin position="30"/>
        <end position="132"/>
    </location>
</feature>
<feature type="signal peptide" evidence="5">
    <location>
        <begin position="1"/>
        <end position="29"/>
    </location>
</feature>
<keyword evidence="4" id="KW-1015">Disulfide bond</keyword>
<evidence type="ECO:0000256" key="5">
    <source>
        <dbReference type="SAM" id="SignalP"/>
    </source>
</evidence>
<dbReference type="PANTHER" id="PTHR11452">
    <property type="entry name" value="ALPHA-GALACTOSIDASE/ALPHA-N-ACETYLGALACTOSAMINIDASE"/>
    <property type="match status" value="1"/>
</dbReference>
<protein>
    <recommendedName>
        <fullName evidence="4">Alpha-galactosidase</fullName>
        <ecNumber evidence="4">3.2.1.22</ecNumber>
    </recommendedName>
    <alternativeName>
        <fullName evidence="4">Melibiase</fullName>
    </alternativeName>
</protein>
<dbReference type="EC" id="3.2.1.22" evidence="4"/>
<evidence type="ECO:0000256" key="4">
    <source>
        <dbReference type="RuleBase" id="RU361168"/>
    </source>
</evidence>
<dbReference type="InterPro" id="IPR017853">
    <property type="entry name" value="GH"/>
</dbReference>
<comment type="similarity">
    <text evidence="1 4">Belongs to the glycosyl hydrolase 27 family.</text>
</comment>
<comment type="caution">
    <text evidence="6">The sequence shown here is derived from an EMBL/GenBank/DDBJ whole genome shotgun (WGS) entry which is preliminary data.</text>
</comment>
<gene>
    <name evidence="6" type="ORF">RJ641_012024</name>
</gene>
<keyword evidence="2 4" id="KW-0378">Hydrolase</keyword>
<dbReference type="EMBL" id="JBAMMX010000019">
    <property type="protein sequence ID" value="KAK6921517.1"/>
    <property type="molecule type" value="Genomic_DNA"/>
</dbReference>
<dbReference type="PANTHER" id="PTHR11452:SF33">
    <property type="entry name" value="ALPHA-GALACTOSIDASE 2"/>
    <property type="match status" value="1"/>
</dbReference>
<dbReference type="InterPro" id="IPR002241">
    <property type="entry name" value="Glyco_hydro_27"/>
</dbReference>
<sequence>MERSGRGSNRVLMLLESIVVGCGVSAVCCRNLSIDKEDGDGGIVRRSLSFGTLTPPMGTQTCSGTLPGSLGYEEEDAKTFASLVCALSKLEIDYLKYDNCFNTGTSPKERYPKMGTALDNSGRRIFFSMCEW</sequence>
<keyword evidence="5" id="KW-0732">Signal</keyword>
<dbReference type="PRINTS" id="PR00740">
    <property type="entry name" value="GLHYDRLASE27"/>
</dbReference>
<comment type="catalytic activity">
    <reaction evidence="4">
        <text>Hydrolysis of terminal, non-reducing alpha-D-galactose residues in alpha-D-galactosides, including galactose oligosaccharides, galactomannans and galactolipids.</text>
        <dbReference type="EC" id="3.2.1.22"/>
    </reaction>
</comment>